<reference evidence="6 7" key="1">
    <citation type="submission" date="2023-07" db="EMBL/GenBank/DDBJ databases">
        <title>Sorghum-associated microbial communities from plants grown in Nebraska, USA.</title>
        <authorList>
            <person name="Schachtman D."/>
        </authorList>
    </citation>
    <scope>NUCLEOTIDE SEQUENCE [LARGE SCALE GENOMIC DNA]</scope>
    <source>
        <strain evidence="6 7">596</strain>
    </source>
</reference>
<dbReference type="CDD" id="cd03449">
    <property type="entry name" value="R_hydratase"/>
    <property type="match status" value="1"/>
</dbReference>
<protein>
    <submittedName>
        <fullName evidence="6">Phosphotransacetylase/acyl dehydratase</fullName>
    </submittedName>
</protein>
<dbReference type="InterPro" id="IPR003965">
    <property type="entry name" value="Fatty_acid_synthase"/>
</dbReference>
<dbReference type="InterPro" id="IPR002505">
    <property type="entry name" value="PTA_PTB"/>
</dbReference>
<feature type="domain" description="MaoC-like" evidence="5">
    <location>
        <begin position="51"/>
        <end position="143"/>
    </location>
</feature>
<dbReference type="PRINTS" id="PR01483">
    <property type="entry name" value="FASYNTHASE"/>
</dbReference>
<keyword evidence="1" id="KW-0808">Transferase</keyword>
<comment type="caution">
    <text evidence="6">The sequence shown here is derived from an EMBL/GenBank/DDBJ whole genome shotgun (WGS) entry which is preliminary data.</text>
</comment>
<accession>A0ABU1PB91</accession>
<dbReference type="Proteomes" id="UP001260715">
    <property type="component" value="Unassembled WGS sequence"/>
</dbReference>
<dbReference type="NCBIfam" id="NF008852">
    <property type="entry name" value="PRK11890.1"/>
    <property type="match status" value="1"/>
</dbReference>
<evidence type="ECO:0000313" key="6">
    <source>
        <dbReference type="EMBL" id="MDR6582408.1"/>
    </source>
</evidence>
<dbReference type="Gene3D" id="3.40.718.10">
    <property type="entry name" value="Isopropylmalate Dehydrogenase"/>
    <property type="match status" value="1"/>
</dbReference>
<name>A0ABU1PB91_9BURK</name>
<dbReference type="RefSeq" id="WP_233207572.1">
    <property type="nucleotide sequence ID" value="NZ_JAVDSJ010000001.1"/>
</dbReference>
<dbReference type="SUPFAM" id="SSF54637">
    <property type="entry name" value="Thioesterase/thiol ester dehydrase-isomerase"/>
    <property type="match status" value="1"/>
</dbReference>
<dbReference type="InterPro" id="IPR002539">
    <property type="entry name" value="MaoC-like_dom"/>
</dbReference>
<dbReference type="SUPFAM" id="SSF53659">
    <property type="entry name" value="Isocitrate/Isopropylmalate dehydrogenase-like"/>
    <property type="match status" value="1"/>
</dbReference>
<evidence type="ECO:0000256" key="2">
    <source>
        <dbReference type="ARBA" id="ARBA00023315"/>
    </source>
</evidence>
<gene>
    <name evidence="6" type="ORF">J2W50_000583</name>
</gene>
<feature type="region of interest" description="Disordered" evidence="3">
    <location>
        <begin position="1"/>
        <end position="26"/>
    </location>
</feature>
<dbReference type="InterPro" id="IPR050500">
    <property type="entry name" value="Phos_Acetyltrans/Butyryltrans"/>
</dbReference>
<evidence type="ECO:0000259" key="4">
    <source>
        <dbReference type="Pfam" id="PF01515"/>
    </source>
</evidence>
<dbReference type="Pfam" id="PF01575">
    <property type="entry name" value="MaoC_dehydratas"/>
    <property type="match status" value="1"/>
</dbReference>
<dbReference type="PANTHER" id="PTHR43356">
    <property type="entry name" value="PHOSPHATE ACETYLTRANSFERASE"/>
    <property type="match status" value="1"/>
</dbReference>
<organism evidence="6 7">
    <name type="scientific">Herbaspirillum frisingense</name>
    <dbReference type="NCBI Taxonomy" id="92645"/>
    <lineage>
        <taxon>Bacteria</taxon>
        <taxon>Pseudomonadati</taxon>
        <taxon>Pseudomonadota</taxon>
        <taxon>Betaproteobacteria</taxon>
        <taxon>Burkholderiales</taxon>
        <taxon>Oxalobacteraceae</taxon>
        <taxon>Herbaspirillum</taxon>
    </lineage>
</organism>
<dbReference type="PANTHER" id="PTHR43356:SF2">
    <property type="entry name" value="PHOSPHATE ACETYLTRANSFERASE"/>
    <property type="match status" value="1"/>
</dbReference>
<evidence type="ECO:0000256" key="3">
    <source>
        <dbReference type="SAM" id="MobiDB-lite"/>
    </source>
</evidence>
<evidence type="ECO:0000259" key="5">
    <source>
        <dbReference type="Pfam" id="PF01575"/>
    </source>
</evidence>
<keyword evidence="7" id="KW-1185">Reference proteome</keyword>
<dbReference type="NCBIfam" id="NF006045">
    <property type="entry name" value="PRK08190.1"/>
    <property type="match status" value="1"/>
</dbReference>
<dbReference type="Pfam" id="PF01515">
    <property type="entry name" value="PTA_PTB"/>
    <property type="match status" value="1"/>
</dbReference>
<evidence type="ECO:0000313" key="7">
    <source>
        <dbReference type="Proteomes" id="UP001260715"/>
    </source>
</evidence>
<proteinExistence type="predicted"/>
<sequence>MLHRSPSTNAADTANTANTGSPQDKHASDDLLGLIRNRVYAEIAIGDTATITRTLTSADIQLFAVISGDANPQHLDAAFAKETRFHGLIAHGMFGGALISAVLGTRLPGPGTIYLGQTLRFLHPVRIGDTLQTSVTVVARDEARHRLTLKCACVNQDNVIVIEGEADVIAPTESIVRRRTTLPEVSMKMGNGELQQLLDHTRQLGPVKVAIVHPCDAASLSAVIDAHAAGIILPVLVAPRAKLLALAAQQKLDISAFPIEDVPHSHAAAARAVELASQGQVEMLMKGSLHTDEFMSAVVASPALRTKRRMSHCYLMQTPSYPRPFIITDAAVNIEPTLEEKADIIRNAIDLAQAIGVKLPRVAILAAVETVNPRMPATLDAAALCKMADRGQITGGVLDGPLAFDNAVSPVSARVKGIVSDVAGQADILVVPDLESGNLLAKQLEYLGGAVSAGLVLGARLPLVLTSRADSRETRLASCAVARLVAQHYTTTPL</sequence>
<feature type="domain" description="Phosphate acetyl/butaryl transferase" evidence="4">
    <location>
        <begin position="270"/>
        <end position="481"/>
    </location>
</feature>
<dbReference type="InterPro" id="IPR029069">
    <property type="entry name" value="HotDog_dom_sf"/>
</dbReference>
<keyword evidence="2" id="KW-0012">Acyltransferase</keyword>
<evidence type="ECO:0000256" key="1">
    <source>
        <dbReference type="ARBA" id="ARBA00022679"/>
    </source>
</evidence>
<feature type="compositionally biased region" description="Low complexity" evidence="3">
    <location>
        <begin position="8"/>
        <end position="19"/>
    </location>
</feature>
<dbReference type="Gene3D" id="3.10.129.10">
    <property type="entry name" value="Hotdog Thioesterase"/>
    <property type="match status" value="1"/>
</dbReference>
<dbReference type="EMBL" id="JAVDSJ010000001">
    <property type="protein sequence ID" value="MDR6582408.1"/>
    <property type="molecule type" value="Genomic_DNA"/>
</dbReference>